<gene>
    <name evidence="1" type="ORF">Mucpa_2643</name>
</gene>
<protein>
    <submittedName>
        <fullName evidence="1">Uncharacterized protein</fullName>
    </submittedName>
</protein>
<dbReference type="RefSeq" id="WP_008506932.1">
    <property type="nucleotide sequence ID" value="NZ_CM001403.1"/>
</dbReference>
<dbReference type="EMBL" id="CM001403">
    <property type="protein sequence ID" value="EHQ26757.1"/>
    <property type="molecule type" value="Genomic_DNA"/>
</dbReference>
<sequence length="59" mass="7127">MKSYTHIAKIYGFKCYFNEDNGEVEGTNWLNEKMIELFVWIDLTFSDNEQFKIEIIEKL</sequence>
<name>H1Y4H3_9SPHI</name>
<evidence type="ECO:0000313" key="2">
    <source>
        <dbReference type="Proteomes" id="UP000002774"/>
    </source>
</evidence>
<organism evidence="1 2">
    <name type="scientific">Mucilaginibacter paludis DSM 18603</name>
    <dbReference type="NCBI Taxonomy" id="714943"/>
    <lineage>
        <taxon>Bacteria</taxon>
        <taxon>Pseudomonadati</taxon>
        <taxon>Bacteroidota</taxon>
        <taxon>Sphingobacteriia</taxon>
        <taxon>Sphingobacteriales</taxon>
        <taxon>Sphingobacteriaceae</taxon>
        <taxon>Mucilaginibacter</taxon>
    </lineage>
</organism>
<keyword evidence="2" id="KW-1185">Reference proteome</keyword>
<proteinExistence type="predicted"/>
<reference evidence="1" key="1">
    <citation type="submission" date="2011-09" db="EMBL/GenBank/DDBJ databases">
        <title>The permanent draft genome of Mucilaginibacter paludis DSM 18603.</title>
        <authorList>
            <consortium name="US DOE Joint Genome Institute (JGI-PGF)"/>
            <person name="Lucas S."/>
            <person name="Han J."/>
            <person name="Lapidus A."/>
            <person name="Bruce D."/>
            <person name="Goodwin L."/>
            <person name="Pitluck S."/>
            <person name="Peters L."/>
            <person name="Kyrpides N."/>
            <person name="Mavromatis K."/>
            <person name="Ivanova N."/>
            <person name="Mikhailova N."/>
            <person name="Held B."/>
            <person name="Detter J.C."/>
            <person name="Tapia R."/>
            <person name="Han C."/>
            <person name="Land M."/>
            <person name="Hauser L."/>
            <person name="Markowitz V."/>
            <person name="Cheng J.-F."/>
            <person name="Hugenholtz P."/>
            <person name="Woyke T."/>
            <person name="Wu D."/>
            <person name="Tindall B."/>
            <person name="Brambilla E."/>
            <person name="Klenk H.-P."/>
            <person name="Eisen J.A."/>
        </authorList>
    </citation>
    <scope>NUCLEOTIDE SEQUENCE [LARGE SCALE GENOMIC DNA]</scope>
    <source>
        <strain evidence="1">DSM 18603</strain>
    </source>
</reference>
<dbReference type="AlphaFoldDB" id="H1Y4H3"/>
<accession>H1Y4H3</accession>
<dbReference type="HOGENOM" id="CLU_2955545_0_0_10"/>
<evidence type="ECO:0000313" key="1">
    <source>
        <dbReference type="EMBL" id="EHQ26757.1"/>
    </source>
</evidence>
<dbReference type="Proteomes" id="UP000002774">
    <property type="component" value="Chromosome"/>
</dbReference>